<name>A0ABQ9YHD0_9EUKA</name>
<feature type="region of interest" description="Disordered" evidence="1">
    <location>
        <begin position="308"/>
        <end position="328"/>
    </location>
</feature>
<dbReference type="Proteomes" id="UP001281761">
    <property type="component" value="Unassembled WGS sequence"/>
</dbReference>
<organism evidence="2 3">
    <name type="scientific">Blattamonas nauphoetae</name>
    <dbReference type="NCBI Taxonomy" id="2049346"/>
    <lineage>
        <taxon>Eukaryota</taxon>
        <taxon>Metamonada</taxon>
        <taxon>Preaxostyla</taxon>
        <taxon>Oxymonadida</taxon>
        <taxon>Blattamonas</taxon>
    </lineage>
</organism>
<reference evidence="2 3" key="1">
    <citation type="journal article" date="2022" name="bioRxiv">
        <title>Genomics of Preaxostyla Flagellates Illuminates Evolutionary Transitions and the Path Towards Mitochondrial Loss.</title>
        <authorList>
            <person name="Novak L.V.F."/>
            <person name="Treitli S.C."/>
            <person name="Pyrih J."/>
            <person name="Halakuc P."/>
            <person name="Pipaliya S.V."/>
            <person name="Vacek V."/>
            <person name="Brzon O."/>
            <person name="Soukal P."/>
            <person name="Eme L."/>
            <person name="Dacks J.B."/>
            <person name="Karnkowska A."/>
            <person name="Elias M."/>
            <person name="Hampl V."/>
        </authorList>
    </citation>
    <scope>NUCLEOTIDE SEQUENCE [LARGE SCALE GENOMIC DNA]</scope>
    <source>
        <strain evidence="2">NAU3</strain>
        <tissue evidence="2">Gut</tissue>
    </source>
</reference>
<accession>A0ABQ9YHD0</accession>
<evidence type="ECO:0000313" key="3">
    <source>
        <dbReference type="Proteomes" id="UP001281761"/>
    </source>
</evidence>
<keyword evidence="3" id="KW-1185">Reference proteome</keyword>
<protein>
    <submittedName>
        <fullName evidence="2">Uncharacterized protein</fullName>
    </submittedName>
</protein>
<proteinExistence type="predicted"/>
<feature type="region of interest" description="Disordered" evidence="1">
    <location>
        <begin position="38"/>
        <end position="61"/>
    </location>
</feature>
<evidence type="ECO:0000256" key="1">
    <source>
        <dbReference type="SAM" id="MobiDB-lite"/>
    </source>
</evidence>
<evidence type="ECO:0000313" key="2">
    <source>
        <dbReference type="EMBL" id="KAK2963149.1"/>
    </source>
</evidence>
<dbReference type="EMBL" id="JARBJD010000007">
    <property type="protein sequence ID" value="KAK2963149.1"/>
    <property type="molecule type" value="Genomic_DNA"/>
</dbReference>
<feature type="compositionally biased region" description="Basic and acidic residues" evidence="1">
    <location>
        <begin position="314"/>
        <end position="323"/>
    </location>
</feature>
<gene>
    <name evidence="2" type="ORF">BLNAU_1682</name>
</gene>
<sequence>MLTRSKQQFSELPPIQLSKRTILSSMSRFIHPLHIQKRSNTPHRHLTAIPSHPPPPTDTSHPSVLLTPAALIDHPPHVSDTTRAPHLPTIHILTSEDGKEEEGTRTSLIDRPLHVTDTTSAPHLPTIHILTSEDEIGEGGTRTSLIDRPLHVTDTTSAPHPPTIHIPMIADEKGEGGTRISLINHTHRVHAIPPVTKTTTIKTKADGIDEATATDGETLDGITEIGTTRIPTTAAMNVDIITRRRLDVSGLLFSQRSLRIIRTTIRLFIGKNSRRITTNNAAIHQTTPHHNSLRLLPRQLLTLLHPNNSTVTPRTDHNTDPSRVRRKKVNSSPECYSFGIFIFQDI</sequence>
<comment type="caution">
    <text evidence="2">The sequence shown here is derived from an EMBL/GenBank/DDBJ whole genome shotgun (WGS) entry which is preliminary data.</text>
</comment>